<gene>
    <name evidence="2" type="ORF">QQS21_003975</name>
</gene>
<evidence type="ECO:0000256" key="1">
    <source>
        <dbReference type="SAM" id="MobiDB-lite"/>
    </source>
</evidence>
<keyword evidence="3" id="KW-1185">Reference proteome</keyword>
<protein>
    <submittedName>
        <fullName evidence="2">Uncharacterized protein</fullName>
    </submittedName>
</protein>
<accession>A0AAJ0G070</accession>
<organism evidence="2 3">
    <name type="scientific">Conoideocrella luteorostrata</name>
    <dbReference type="NCBI Taxonomy" id="1105319"/>
    <lineage>
        <taxon>Eukaryota</taxon>
        <taxon>Fungi</taxon>
        <taxon>Dikarya</taxon>
        <taxon>Ascomycota</taxon>
        <taxon>Pezizomycotina</taxon>
        <taxon>Sordariomycetes</taxon>
        <taxon>Hypocreomycetidae</taxon>
        <taxon>Hypocreales</taxon>
        <taxon>Clavicipitaceae</taxon>
        <taxon>Conoideocrella</taxon>
    </lineage>
</organism>
<proteinExistence type="predicted"/>
<feature type="region of interest" description="Disordered" evidence="1">
    <location>
        <begin position="1"/>
        <end position="80"/>
    </location>
</feature>
<sequence>MDSHNERYFPHSQPPKSFSWSHAKLSKMSDDSSSNIVRPKDTLRPHQLRYFAQELSKHHSPKPHRRTTSRPSPNNDPEESLAIAHSDVPLPGEKQWPSHFGVKCLPSIADTPEISINHLYDMGLLNADDAELREPRFGLNDITHNGPLYTLNVRPAKRRTKRRAALAAAEVDDRNSDDAVGGPPSPTFSYYDIGGDEALATFAMNEDDYVDLGSDCSA</sequence>
<dbReference type="AlphaFoldDB" id="A0AAJ0G070"/>
<evidence type="ECO:0000313" key="2">
    <source>
        <dbReference type="EMBL" id="KAK2603851.1"/>
    </source>
</evidence>
<evidence type="ECO:0000313" key="3">
    <source>
        <dbReference type="Proteomes" id="UP001251528"/>
    </source>
</evidence>
<reference evidence="2" key="1">
    <citation type="submission" date="2023-06" db="EMBL/GenBank/DDBJ databases">
        <title>Conoideocrella luteorostrata (Hypocreales: Clavicipitaceae), a potential biocontrol fungus for elongate hemlock scale in United States Christmas tree production areas.</title>
        <authorList>
            <person name="Barrett H."/>
            <person name="Lovett B."/>
            <person name="Macias A.M."/>
            <person name="Stajich J.E."/>
            <person name="Kasson M.T."/>
        </authorList>
    </citation>
    <scope>NUCLEOTIDE SEQUENCE</scope>
    <source>
        <strain evidence="2">ARSEF 14590</strain>
    </source>
</reference>
<name>A0AAJ0G070_9HYPO</name>
<dbReference type="Proteomes" id="UP001251528">
    <property type="component" value="Unassembled WGS sequence"/>
</dbReference>
<dbReference type="EMBL" id="JASWJB010000055">
    <property type="protein sequence ID" value="KAK2603851.1"/>
    <property type="molecule type" value="Genomic_DNA"/>
</dbReference>
<feature type="compositionally biased region" description="Basic residues" evidence="1">
    <location>
        <begin position="58"/>
        <end position="68"/>
    </location>
</feature>
<comment type="caution">
    <text evidence="2">The sequence shown here is derived from an EMBL/GenBank/DDBJ whole genome shotgun (WGS) entry which is preliminary data.</text>
</comment>